<dbReference type="EMBL" id="VOSW01000090">
    <property type="protein sequence ID" value="KAE8755377.1"/>
    <property type="molecule type" value="Genomic_DNA"/>
</dbReference>
<sequence length="68" mass="7316">MSTTIVAGEQLRAVGLVTAVNVCLLLKTSALLLSYPFFFQGSALKFENHAFREMAIVAAALEAVSWPT</sequence>
<evidence type="ECO:0000313" key="1">
    <source>
        <dbReference type="EMBL" id="KAE8755377.1"/>
    </source>
</evidence>
<dbReference type="Proteomes" id="UP000463700">
    <property type="component" value="Unassembled WGS sequence"/>
</dbReference>
<evidence type="ECO:0000313" key="2">
    <source>
        <dbReference type="Proteomes" id="UP000463700"/>
    </source>
</evidence>
<proteinExistence type="predicted"/>
<reference evidence="1 2" key="1">
    <citation type="journal article" date="2020" name="Int. J. Syst. Evol. Microbiol.">
        <title>Paraburkholderia madseniana sp. nov., a phenolic acid-degrading bacterium isolated from acidic forest soil.</title>
        <authorList>
            <person name="Wilhelm R.C."/>
            <person name="Murphy S.J.L."/>
            <person name="Feriancek N.M."/>
            <person name="Karasz D.C."/>
            <person name="DeRito C.M."/>
            <person name="Newman J.D."/>
            <person name="Buckley D.H."/>
        </authorList>
    </citation>
    <scope>NUCLEOTIDE SEQUENCE [LARGE SCALE GENOMIC DNA]</scope>
    <source>
        <strain evidence="1 2">RP11</strain>
    </source>
</reference>
<comment type="caution">
    <text evidence="1">The sequence shown here is derived from an EMBL/GenBank/DDBJ whole genome shotgun (WGS) entry which is preliminary data.</text>
</comment>
<gene>
    <name evidence="1" type="ORF">FSO04_34495</name>
</gene>
<accession>A0A6N6W3Y9</accession>
<organism evidence="1 2">
    <name type="scientific">Paraburkholderia madseniana</name>
    <dbReference type="NCBI Taxonomy" id="2599607"/>
    <lineage>
        <taxon>Bacteria</taxon>
        <taxon>Pseudomonadati</taxon>
        <taxon>Pseudomonadota</taxon>
        <taxon>Betaproteobacteria</taxon>
        <taxon>Burkholderiales</taxon>
        <taxon>Burkholderiaceae</taxon>
        <taxon>Paraburkholderia</taxon>
    </lineage>
</organism>
<dbReference type="AlphaFoldDB" id="A0A6N6W3Y9"/>
<dbReference type="RefSeq" id="WP_154566013.1">
    <property type="nucleotide sequence ID" value="NZ_VOSW01000090.1"/>
</dbReference>
<protein>
    <submittedName>
        <fullName evidence="1">Uncharacterized protein</fullName>
    </submittedName>
</protein>
<name>A0A6N6W3Y9_9BURK</name>